<dbReference type="AlphaFoldDB" id="A0A426ZAV1"/>
<organism evidence="2 3">
    <name type="scientific">Ensete ventricosum</name>
    <name type="common">Abyssinian banana</name>
    <name type="synonym">Musa ensete</name>
    <dbReference type="NCBI Taxonomy" id="4639"/>
    <lineage>
        <taxon>Eukaryota</taxon>
        <taxon>Viridiplantae</taxon>
        <taxon>Streptophyta</taxon>
        <taxon>Embryophyta</taxon>
        <taxon>Tracheophyta</taxon>
        <taxon>Spermatophyta</taxon>
        <taxon>Magnoliopsida</taxon>
        <taxon>Liliopsida</taxon>
        <taxon>Zingiberales</taxon>
        <taxon>Musaceae</taxon>
        <taxon>Ensete</taxon>
    </lineage>
</organism>
<protein>
    <submittedName>
        <fullName evidence="2">Uncharacterized protein</fullName>
    </submittedName>
</protein>
<accession>A0A426ZAV1</accession>
<feature type="region of interest" description="Disordered" evidence="1">
    <location>
        <begin position="274"/>
        <end position="302"/>
    </location>
</feature>
<sequence>MLHWVGATIIRFQRQEAEVLYDGSILNFLDKGRATKGALAMFVLHPDSLVDVVSSLVHQTQGLVRLRGDRGRSSTGWVAGGYPSGDNIVLAWGREATLLVIALSLPGAGRLPGAVSLALDELWDVGHNCLKHSRYGLDLVGKPLKSLRSHHQDPEIKCGYHLAVADEGCDSGYNFLEEEARGVVEEEVTIAAEGREEQRWPEEEAAEGEGSGDCNCCGRKGGKEDLAVGSRGDWRRGQRRLQLLRQERRKGRFSCRKQRRLEERAAAMADSWQRRQAVGRRRRRRTTTALAGVAGRRWREQQ</sequence>
<comment type="caution">
    <text evidence="2">The sequence shown here is derived from an EMBL/GenBank/DDBJ whole genome shotgun (WGS) entry which is preliminary data.</text>
</comment>
<dbReference type="Proteomes" id="UP000287651">
    <property type="component" value="Unassembled WGS sequence"/>
</dbReference>
<name>A0A426ZAV1_ENSVE</name>
<evidence type="ECO:0000313" key="2">
    <source>
        <dbReference type="EMBL" id="RRT61120.1"/>
    </source>
</evidence>
<feature type="compositionally biased region" description="Basic residues" evidence="1">
    <location>
        <begin position="277"/>
        <end position="286"/>
    </location>
</feature>
<proteinExistence type="predicted"/>
<evidence type="ECO:0000256" key="1">
    <source>
        <dbReference type="SAM" id="MobiDB-lite"/>
    </source>
</evidence>
<reference evidence="2 3" key="1">
    <citation type="journal article" date="2014" name="Agronomy (Basel)">
        <title>A Draft Genome Sequence for Ensete ventricosum, the Drought-Tolerant Tree Against Hunger.</title>
        <authorList>
            <person name="Harrison J."/>
            <person name="Moore K.A."/>
            <person name="Paszkiewicz K."/>
            <person name="Jones T."/>
            <person name="Grant M."/>
            <person name="Ambacheew D."/>
            <person name="Muzemil S."/>
            <person name="Studholme D.J."/>
        </authorList>
    </citation>
    <scope>NUCLEOTIDE SEQUENCE [LARGE SCALE GENOMIC DNA]</scope>
</reference>
<dbReference type="EMBL" id="AMZH03007527">
    <property type="protein sequence ID" value="RRT61120.1"/>
    <property type="molecule type" value="Genomic_DNA"/>
</dbReference>
<gene>
    <name evidence="2" type="ORF">B296_00030545</name>
</gene>
<evidence type="ECO:0000313" key="3">
    <source>
        <dbReference type="Proteomes" id="UP000287651"/>
    </source>
</evidence>